<dbReference type="Proteomes" id="UP001597509">
    <property type="component" value="Unassembled WGS sequence"/>
</dbReference>
<protein>
    <submittedName>
        <fullName evidence="1">Uncharacterized protein</fullName>
    </submittedName>
</protein>
<dbReference type="RefSeq" id="WP_380920403.1">
    <property type="nucleotide sequence ID" value="NZ_JBHUPE010000004.1"/>
</dbReference>
<accession>A0ABW5YV79</accession>
<reference evidence="2" key="1">
    <citation type="journal article" date="2019" name="Int. J. Syst. Evol. Microbiol.">
        <title>The Global Catalogue of Microorganisms (GCM) 10K type strain sequencing project: providing services to taxonomists for standard genome sequencing and annotation.</title>
        <authorList>
            <consortium name="The Broad Institute Genomics Platform"/>
            <consortium name="The Broad Institute Genome Sequencing Center for Infectious Disease"/>
            <person name="Wu L."/>
            <person name="Ma J."/>
        </authorList>
    </citation>
    <scope>NUCLEOTIDE SEQUENCE [LARGE SCALE GENOMIC DNA]</scope>
    <source>
        <strain evidence="2">KCTC 22209</strain>
    </source>
</reference>
<organism evidence="1 2">
    <name type="scientific">Sphingobacterium anhuiense</name>
    <dbReference type="NCBI Taxonomy" id="493780"/>
    <lineage>
        <taxon>Bacteria</taxon>
        <taxon>Pseudomonadati</taxon>
        <taxon>Bacteroidota</taxon>
        <taxon>Sphingobacteriia</taxon>
        <taxon>Sphingobacteriales</taxon>
        <taxon>Sphingobacteriaceae</taxon>
        <taxon>Sphingobacterium</taxon>
    </lineage>
</organism>
<comment type="caution">
    <text evidence="1">The sequence shown here is derived from an EMBL/GenBank/DDBJ whole genome shotgun (WGS) entry which is preliminary data.</text>
</comment>
<name>A0ABW5YV79_9SPHI</name>
<evidence type="ECO:0000313" key="2">
    <source>
        <dbReference type="Proteomes" id="UP001597509"/>
    </source>
</evidence>
<sequence>MAKSRDNVVMQGASGRIGKTLVFRQKGDQTIIARTGKKRADGKPYTEKQLKVQNRFLDASLYAKKAILDIPLKALYEAKANINQTAYNVAFKDYFTAPTVRRLDDRNYFGEIGDVIKLMIKDVLKVTHVTIDIVDSSDTLIETGVATALDEGGIEWEYIVKADNLDYENTRYRISMVDTPENTTVVLVEYGQGMI</sequence>
<gene>
    <name evidence="1" type="ORF">ACFS6I_10870</name>
</gene>
<proteinExistence type="predicted"/>
<dbReference type="EMBL" id="JBHUPE010000004">
    <property type="protein sequence ID" value="MFD2904429.1"/>
    <property type="molecule type" value="Genomic_DNA"/>
</dbReference>
<keyword evidence="2" id="KW-1185">Reference proteome</keyword>
<evidence type="ECO:0000313" key="1">
    <source>
        <dbReference type="EMBL" id="MFD2904429.1"/>
    </source>
</evidence>